<keyword evidence="2" id="KW-1185">Reference proteome</keyword>
<evidence type="ECO:0000313" key="2">
    <source>
        <dbReference type="Proteomes" id="UP000019140"/>
    </source>
</evidence>
<gene>
    <name evidence="1" type="ORF">ETSY2_44410</name>
</gene>
<organism evidence="1 2">
    <name type="scientific">Candidatus Entotheonella gemina</name>
    <dbReference type="NCBI Taxonomy" id="1429439"/>
    <lineage>
        <taxon>Bacteria</taxon>
        <taxon>Pseudomonadati</taxon>
        <taxon>Nitrospinota/Tectimicrobiota group</taxon>
        <taxon>Candidatus Tectimicrobiota</taxon>
        <taxon>Candidatus Entotheonellia</taxon>
        <taxon>Candidatus Entotheonellales</taxon>
        <taxon>Candidatus Entotheonellaceae</taxon>
        <taxon>Candidatus Entotheonella</taxon>
    </lineage>
</organism>
<reference evidence="1 2" key="1">
    <citation type="journal article" date="2014" name="Nature">
        <title>An environmental bacterial taxon with a large and distinct metabolic repertoire.</title>
        <authorList>
            <person name="Wilson M.C."/>
            <person name="Mori T."/>
            <person name="Ruckert C."/>
            <person name="Uria A.R."/>
            <person name="Helf M.J."/>
            <person name="Takada K."/>
            <person name="Gernert C."/>
            <person name="Steffens U.A."/>
            <person name="Heycke N."/>
            <person name="Schmitt S."/>
            <person name="Rinke C."/>
            <person name="Helfrich E.J."/>
            <person name="Brachmann A.O."/>
            <person name="Gurgui C."/>
            <person name="Wakimoto T."/>
            <person name="Kracht M."/>
            <person name="Crusemann M."/>
            <person name="Hentschel U."/>
            <person name="Abe I."/>
            <person name="Matsunaga S."/>
            <person name="Kalinowski J."/>
            <person name="Takeyama H."/>
            <person name="Piel J."/>
        </authorList>
    </citation>
    <scope>NUCLEOTIDE SEQUENCE [LARGE SCALE GENOMIC DNA]</scope>
    <source>
        <strain evidence="2">TSY2</strain>
    </source>
</reference>
<name>W4LJP2_9BACT</name>
<accession>W4LJP2</accession>
<proteinExistence type="predicted"/>
<dbReference type="EMBL" id="AZHX01002043">
    <property type="protein sequence ID" value="ETW97571.1"/>
    <property type="molecule type" value="Genomic_DNA"/>
</dbReference>
<protein>
    <submittedName>
        <fullName evidence="1">Uncharacterized protein</fullName>
    </submittedName>
</protein>
<dbReference type="Proteomes" id="UP000019140">
    <property type="component" value="Unassembled WGS sequence"/>
</dbReference>
<dbReference type="HOGENOM" id="CLU_2714870_0_0_7"/>
<dbReference type="AlphaFoldDB" id="W4LJP2"/>
<sequence length="72" mass="8972">MVHEHDPSPQYVRLTVRVFPDQREWVRQMLTTYRQRHPRVPKLTMDEFIRIAIEELRRHEEELDAIITRYRS</sequence>
<evidence type="ECO:0000313" key="1">
    <source>
        <dbReference type="EMBL" id="ETW97571.1"/>
    </source>
</evidence>
<comment type="caution">
    <text evidence="1">The sequence shown here is derived from an EMBL/GenBank/DDBJ whole genome shotgun (WGS) entry which is preliminary data.</text>
</comment>